<evidence type="ECO:0000313" key="2">
    <source>
        <dbReference type="EMBL" id="MCW1933329.1"/>
    </source>
</evidence>
<dbReference type="EMBL" id="JAPDFL010000001">
    <property type="protein sequence ID" value="MCW1933329.1"/>
    <property type="molecule type" value="Genomic_DNA"/>
</dbReference>
<dbReference type="RefSeq" id="WP_264506254.1">
    <property type="nucleotide sequence ID" value="NZ_JAPDFL010000001.1"/>
</dbReference>
<feature type="transmembrane region" description="Helical" evidence="1">
    <location>
        <begin position="137"/>
        <end position="164"/>
    </location>
</feature>
<dbReference type="Proteomes" id="UP001208938">
    <property type="component" value="Unassembled WGS sequence"/>
</dbReference>
<protein>
    <submittedName>
        <fullName evidence="2">Uncharacterized protein</fullName>
    </submittedName>
</protein>
<gene>
    <name evidence="2" type="ORF">OKW52_13925</name>
</gene>
<keyword evidence="1" id="KW-0812">Transmembrane</keyword>
<keyword evidence="1" id="KW-1133">Transmembrane helix</keyword>
<name>A0ABT3H0G9_9RHOB</name>
<feature type="transmembrane region" description="Helical" evidence="1">
    <location>
        <begin position="78"/>
        <end position="100"/>
    </location>
</feature>
<keyword evidence="1" id="KW-0472">Membrane</keyword>
<comment type="caution">
    <text evidence="2">The sequence shown here is derived from an EMBL/GenBank/DDBJ whole genome shotgun (WGS) entry which is preliminary data.</text>
</comment>
<accession>A0ABT3H0G9</accession>
<sequence>MTPDRNNMQELFEKAVRDDREIFENQISLFTSESIEYGKIIYRNLFLFSGGGLLLVPTLFSNITAIPPSLLLSSAKCFIFGLVFASASIYLAHINFQYIIRSLETQRGARHRYYQAVFIKGDDTVLPPSDHGAASKFISLTFVFSHAFGLLSLFAIIFGAWSIAGANI</sequence>
<reference evidence="2 3" key="1">
    <citation type="submission" date="2022-10" db="EMBL/GenBank/DDBJ databases">
        <title>Pararhodobacter sp. nov., isolated from marine algae.</title>
        <authorList>
            <person name="Choi B.J."/>
            <person name="Kim J.M."/>
            <person name="Lee J.K."/>
            <person name="Choi D.G."/>
            <person name="Jeon C.O."/>
        </authorList>
    </citation>
    <scope>NUCLEOTIDE SEQUENCE [LARGE SCALE GENOMIC DNA]</scope>
    <source>
        <strain evidence="2 3">ZQ420</strain>
    </source>
</reference>
<evidence type="ECO:0000256" key="1">
    <source>
        <dbReference type="SAM" id="Phobius"/>
    </source>
</evidence>
<evidence type="ECO:0000313" key="3">
    <source>
        <dbReference type="Proteomes" id="UP001208938"/>
    </source>
</evidence>
<proteinExistence type="predicted"/>
<feature type="transmembrane region" description="Helical" evidence="1">
    <location>
        <begin position="45"/>
        <end position="66"/>
    </location>
</feature>
<keyword evidence="3" id="KW-1185">Reference proteome</keyword>
<organism evidence="2 3">
    <name type="scientific">Pararhodobacter zhoushanensis</name>
    <dbReference type="NCBI Taxonomy" id="2479545"/>
    <lineage>
        <taxon>Bacteria</taxon>
        <taxon>Pseudomonadati</taxon>
        <taxon>Pseudomonadota</taxon>
        <taxon>Alphaproteobacteria</taxon>
        <taxon>Rhodobacterales</taxon>
        <taxon>Paracoccaceae</taxon>
        <taxon>Pararhodobacter</taxon>
    </lineage>
</organism>